<dbReference type="AlphaFoldDB" id="A0A855XWV6"/>
<accession>A0A855XWV6</accession>
<evidence type="ECO:0000313" key="2">
    <source>
        <dbReference type="Proteomes" id="UP000247078"/>
    </source>
</evidence>
<evidence type="ECO:0000313" key="1">
    <source>
        <dbReference type="EMBL" id="PWW37885.1"/>
    </source>
</evidence>
<organism evidence="1 2">
    <name type="scientific">Paenibacillus pabuli</name>
    <dbReference type="NCBI Taxonomy" id="1472"/>
    <lineage>
        <taxon>Bacteria</taxon>
        <taxon>Bacillati</taxon>
        <taxon>Bacillota</taxon>
        <taxon>Bacilli</taxon>
        <taxon>Bacillales</taxon>
        <taxon>Paenibacillaceae</taxon>
        <taxon>Paenibacillus</taxon>
    </lineage>
</organism>
<dbReference type="RefSeq" id="WP_110000375.1">
    <property type="nucleotide sequence ID" value="NZ_QGTZ01000008.1"/>
</dbReference>
<gene>
    <name evidence="1" type="ORF">DET56_10878</name>
</gene>
<proteinExistence type="predicted"/>
<dbReference type="Proteomes" id="UP000247078">
    <property type="component" value="Unassembled WGS sequence"/>
</dbReference>
<reference evidence="1 2" key="1">
    <citation type="submission" date="2018-05" db="EMBL/GenBank/DDBJ databases">
        <title>Freshwater and sediment microbial communities from various areas in North America, analyzing microbe dynamics in response to fracking.</title>
        <authorList>
            <person name="Lamendella R."/>
        </authorList>
    </citation>
    <scope>NUCLEOTIDE SEQUENCE [LARGE SCALE GENOMIC DNA]</scope>
    <source>
        <strain evidence="1 2">DB-3</strain>
    </source>
</reference>
<sequence length="129" mass="15015">MIDLTSDMQFATLIQTNSFPKDCLTFILDYMQQLRNAHEGEAFPPPGQWYFVLETADQLSPIQHNETAFSCSAGTYYPEYIEQYTFNKEYTLYKIHVMLDNECSMTFFTLQGIHSKETEQWLLANANKA</sequence>
<dbReference type="EMBL" id="QGTZ01000008">
    <property type="protein sequence ID" value="PWW37885.1"/>
    <property type="molecule type" value="Genomic_DNA"/>
</dbReference>
<protein>
    <submittedName>
        <fullName evidence="1">Uncharacterized protein</fullName>
    </submittedName>
</protein>
<name>A0A855XWV6_9BACL</name>
<comment type="caution">
    <text evidence="1">The sequence shown here is derived from an EMBL/GenBank/DDBJ whole genome shotgun (WGS) entry which is preliminary data.</text>
</comment>